<keyword evidence="6 9" id="KW-0732">Signal</keyword>
<evidence type="ECO:0000256" key="3">
    <source>
        <dbReference type="ARBA" id="ARBA00004922"/>
    </source>
</evidence>
<evidence type="ECO:0000256" key="6">
    <source>
        <dbReference type="ARBA" id="ARBA00022729"/>
    </source>
</evidence>
<sequence length="1355" mass="157965">MRPNISKKAWCLASLYLLGIFCQLCLGSPTINAYLTSSFKAPPFINIFLETVSGYDGAYFFELLDILSNIRNTTWEELNLDNYNYLFKIVSDNGIIRDNVSLSFLNYELALQLSAPKIESYYHYYNYSVVPEMINKSFIQECANWVLFNGQQYCNIHEFSRELDSRHEEIESAVLLPFDHVFDTHKDFDSPVAVLYADLGSDDYKSFHSFLFTHAKAGKLKYVFRYKPGSSGSNSLYLNGYGVQVSLKKTDYLVIDDRNIEIFFENHTINIDSDDLSLDIQNDEIKPLTNAELKKLGLSIVQFVTHSKTPLETLNSVLQDLPKYASYLSSIKVSTNLTEKLQLIYKYISPGMMSFSINGFEVDPSKINGFSLLNYLRNEYDFVMSLQKLGLSAKEAKLFLNQSIHNTFNKFSDNRFDFRDKYEDSMAILWLNDIEKDSTYSHLSNNIYKYFDDIPLQQLHMVRRNLHHIIVFLDFSAGVDFLFLRTMFLLVQSSYPVRIGVVPIWNDSEDIFMIKLFYLLYDTYGINAAFEYLSIKYLNIDEIMESKKLNQYVLKTKEWVLRLDIKNDNYIIVNGKFLDKRNWQYSILQIFPNDVDIIKKKIIKDSLTNDVDILDCLLEDAIFTRKFYIHSTNKLINSQKFVDLIQFQENFGFSSINENLNTEQSIWLIADFDTKKGIEFLRSALKYIIKHPYASLRFFHNPQLNNEGKSDHFSSFLFLLKERDIDVAQPTLNYARRIFNNYDSGDIPIGNLVNTFGFLPGEFGLLINGYIVGPMLEFDNFLFNDFEYLVRLSLMVLKQMESVCLKVYLNPLREVSDLSINRFYRYVLHSSLKFDSNGNLIYPNAVFEKLPKSHLYTVDYDFLESWIVTQKESIYDLDNLLLQDLSSKDISKIRIVYELKHILIQGHAEDITLNNVPAGIQLALKTKNNSFVSDTIVMNNYGYFQFKANPGVFKIDMIKSHSDIFKISKISGKFGSNDNKFSKEIILDSFEGLTIFPKLLRNSGKENVSIFEAKVSDSDNFTSDTVSNITNSQQTDEFKPNSSVQKSHAEINIFSIASGHLYERFLYIMTLSVLKHTKHTVKFWFIENFLSSSFKNFLPYIANEFGFQYELITYRWPHWLRSQKEKQRQIWGYKILFLDVLFPLDLDNIIFIDADQIVRTDLKELVDMDLKGAPYGYTPMCDSREEMEGYRFWKKGYWKSYLNGKSYHIREIAAGDLLRQHYQALSEDPASLANLDQDLPNNLQHLVPIFSLPQNWLWCETWCSDETLKDAKTIDLCNNPMTKESKLKRARRQIPEWNKYDKTIADLIARILEQRKTNESGECDVDNIAISVDMMQNIQFNYDEKNKKKDTHDEL</sequence>
<keyword evidence="7" id="KW-0256">Endoplasmic reticulum</keyword>
<accession>A0A899FK81</accession>
<dbReference type="GO" id="GO:0036503">
    <property type="term" value="P:ERAD pathway"/>
    <property type="evidence" value="ECO:0007669"/>
    <property type="project" value="TreeGrafter"/>
</dbReference>
<feature type="domain" description="UDP-glucose:glycoprotein glucosyltransferase thioredoxin-like" evidence="13">
    <location>
        <begin position="665"/>
        <end position="792"/>
    </location>
</feature>
<evidence type="ECO:0000256" key="5">
    <source>
        <dbReference type="ARBA" id="ARBA00022679"/>
    </source>
</evidence>
<evidence type="ECO:0000256" key="9">
    <source>
        <dbReference type="SAM" id="SignalP"/>
    </source>
</evidence>
<dbReference type="InterPro" id="IPR029044">
    <property type="entry name" value="Nucleotide-diphossugar_trans"/>
</dbReference>
<dbReference type="Pfam" id="PF18403">
    <property type="entry name" value="Thioredoxin_15"/>
    <property type="match status" value="1"/>
</dbReference>
<keyword evidence="5" id="KW-0808">Transferase</keyword>
<dbReference type="CDD" id="cd06432">
    <property type="entry name" value="GT8_HUGT1_C_like"/>
    <property type="match status" value="1"/>
</dbReference>
<dbReference type="PANTHER" id="PTHR11226:SF0">
    <property type="entry name" value="UDP-GLUCOSE:GLYCOPROTEIN GLUCOSYLTRANSFERASE"/>
    <property type="match status" value="1"/>
</dbReference>
<dbReference type="SUPFAM" id="SSF53448">
    <property type="entry name" value="Nucleotide-diphospho-sugar transferases"/>
    <property type="match status" value="1"/>
</dbReference>
<name>A0A899FK81_9ASCO</name>
<dbReference type="Proteomes" id="UP000663699">
    <property type="component" value="Chromosome 2"/>
</dbReference>
<dbReference type="InterPro" id="IPR040525">
    <property type="entry name" value="UGGT_TRXL_4"/>
</dbReference>
<evidence type="ECO:0000313" key="15">
    <source>
        <dbReference type="EMBL" id="QSL64450.1"/>
    </source>
</evidence>
<reference evidence="15" key="1">
    <citation type="submission" date="2020-06" db="EMBL/GenBank/DDBJ databases">
        <title>Genomes of multiple members of Pneumocystis genus reveal paths to human pathogen Pneumocystis jirovecii.</title>
        <authorList>
            <person name="Cisse O.H."/>
            <person name="Ma L."/>
            <person name="Dekker J."/>
            <person name="Khil P."/>
            <person name="Jo J."/>
            <person name="Brenchley J."/>
            <person name="Blair R."/>
            <person name="Pahar B."/>
            <person name="Chabe M."/>
            <person name="Van Rompay K.A."/>
            <person name="Keesler R."/>
            <person name="Sukura A."/>
            <person name="Hirsch V."/>
            <person name="Kutty G."/>
            <person name="Liu Y."/>
            <person name="Peng L."/>
            <person name="Chen J."/>
            <person name="Song J."/>
            <person name="Weissenbacher-Lang C."/>
            <person name="Xu J."/>
            <person name="Upham N.S."/>
            <person name="Stajich J.E."/>
            <person name="Cuomo C.A."/>
            <person name="Cushion M.T."/>
            <person name="Kovacs J.A."/>
        </authorList>
    </citation>
    <scope>NUCLEOTIDE SEQUENCE</scope>
    <source>
        <strain evidence="15">2A</strain>
    </source>
</reference>
<comment type="subcellular location">
    <subcellularLocation>
        <location evidence="2">Endoplasmic reticulum lumen</location>
    </subcellularLocation>
</comment>
<evidence type="ECO:0000256" key="4">
    <source>
        <dbReference type="ARBA" id="ARBA00006351"/>
    </source>
</evidence>
<dbReference type="Gene3D" id="3.90.550.10">
    <property type="entry name" value="Spore Coat Polysaccharide Biosynthesis Protein SpsA, Chain A"/>
    <property type="match status" value="1"/>
</dbReference>
<evidence type="ECO:0000259" key="11">
    <source>
        <dbReference type="Pfam" id="PF18401"/>
    </source>
</evidence>
<comment type="pathway">
    <text evidence="3">Protein modification; protein glycosylation.</text>
</comment>
<evidence type="ECO:0000256" key="2">
    <source>
        <dbReference type="ARBA" id="ARBA00004319"/>
    </source>
</evidence>
<dbReference type="PANTHER" id="PTHR11226">
    <property type="entry name" value="UDP-GLUCOSE GLYCOPROTEIN:GLUCOSYLTRANSFERASE"/>
    <property type="match status" value="1"/>
</dbReference>
<evidence type="ECO:0000256" key="8">
    <source>
        <dbReference type="ARBA" id="ARBA00023180"/>
    </source>
</evidence>
<dbReference type="InterPro" id="IPR040497">
    <property type="entry name" value="Glyco_transf_24"/>
</dbReference>
<comment type="similarity">
    <text evidence="4">Belongs to the glycosyltransferase 8 family.</text>
</comment>
<dbReference type="InterPro" id="IPR040694">
    <property type="entry name" value="UGGT_TRXL_2"/>
</dbReference>
<evidence type="ECO:0000259" key="13">
    <source>
        <dbReference type="Pfam" id="PF18403"/>
    </source>
</evidence>
<organism evidence="15 16">
    <name type="scientific">Pneumocystis wakefieldiae</name>
    <dbReference type="NCBI Taxonomy" id="38082"/>
    <lineage>
        <taxon>Eukaryota</taxon>
        <taxon>Fungi</taxon>
        <taxon>Dikarya</taxon>
        <taxon>Ascomycota</taxon>
        <taxon>Taphrinomycotina</taxon>
        <taxon>Pneumocystomycetes</taxon>
        <taxon>Pneumocystaceae</taxon>
        <taxon>Pneumocystis</taxon>
    </lineage>
</organism>
<dbReference type="InterPro" id="IPR009448">
    <property type="entry name" value="UDP-g_GGtrans"/>
</dbReference>
<dbReference type="Pfam" id="PF18401">
    <property type="entry name" value="Thioredoxin_13"/>
    <property type="match status" value="1"/>
</dbReference>
<evidence type="ECO:0008006" key="17">
    <source>
        <dbReference type="Google" id="ProtNLM"/>
    </source>
</evidence>
<dbReference type="EMBL" id="CP054533">
    <property type="protein sequence ID" value="QSL64450.1"/>
    <property type="molecule type" value="Genomic_DNA"/>
</dbReference>
<comment type="cofactor">
    <cofactor evidence="1">
        <name>Ca(2+)</name>
        <dbReference type="ChEBI" id="CHEBI:29108"/>
    </cofactor>
</comment>
<evidence type="ECO:0000259" key="14">
    <source>
        <dbReference type="Pfam" id="PF18404"/>
    </source>
</evidence>
<dbReference type="UniPathway" id="UPA00378"/>
<feature type="domain" description="UGGT thioredoxin-like" evidence="12">
    <location>
        <begin position="416"/>
        <end position="629"/>
    </location>
</feature>
<gene>
    <name evidence="15" type="ORF">MERGE_001751</name>
</gene>
<feature type="signal peptide" evidence="9">
    <location>
        <begin position="1"/>
        <end position="27"/>
    </location>
</feature>
<proteinExistence type="inferred from homology"/>
<evidence type="ECO:0000256" key="7">
    <source>
        <dbReference type="ARBA" id="ARBA00022824"/>
    </source>
</evidence>
<dbReference type="GO" id="GO:0051082">
    <property type="term" value="F:unfolded protein binding"/>
    <property type="evidence" value="ECO:0007669"/>
    <property type="project" value="TreeGrafter"/>
</dbReference>
<feature type="chain" id="PRO_5034631445" description="Glucosyltransferase 24 catalytic domain-containing protein" evidence="9">
    <location>
        <begin position="28"/>
        <end position="1355"/>
    </location>
</feature>
<dbReference type="GO" id="GO:0005788">
    <property type="term" value="C:endoplasmic reticulum lumen"/>
    <property type="evidence" value="ECO:0007669"/>
    <property type="project" value="UniProtKB-SubCell"/>
</dbReference>
<dbReference type="InterPro" id="IPR040693">
    <property type="entry name" value="UGGT_TRXL_1"/>
</dbReference>
<dbReference type="GO" id="GO:0003980">
    <property type="term" value="F:UDP-glucose:glycoprotein glucosyltransferase activity"/>
    <property type="evidence" value="ECO:0007669"/>
    <property type="project" value="InterPro"/>
</dbReference>
<evidence type="ECO:0000259" key="10">
    <source>
        <dbReference type="Pfam" id="PF18400"/>
    </source>
</evidence>
<keyword evidence="8" id="KW-0325">Glycoprotein</keyword>
<evidence type="ECO:0000256" key="1">
    <source>
        <dbReference type="ARBA" id="ARBA00001913"/>
    </source>
</evidence>
<dbReference type="Pfam" id="PF18402">
    <property type="entry name" value="Thioredoxin_14"/>
    <property type="match status" value="1"/>
</dbReference>
<dbReference type="Pfam" id="PF18404">
    <property type="entry name" value="Glyco_transf_24"/>
    <property type="match status" value="1"/>
</dbReference>
<dbReference type="Pfam" id="PF18400">
    <property type="entry name" value="Thioredoxin_12"/>
    <property type="match status" value="1"/>
</dbReference>
<feature type="domain" description="Glucosyltransferase 24 catalytic" evidence="14">
    <location>
        <begin position="1051"/>
        <end position="1306"/>
    </location>
</feature>
<evidence type="ECO:0000313" key="16">
    <source>
        <dbReference type="Proteomes" id="UP000663699"/>
    </source>
</evidence>
<dbReference type="InterPro" id="IPR040692">
    <property type="entry name" value="UGGT_TRXL_3"/>
</dbReference>
<feature type="domain" description="UGGT thioredoxin-like" evidence="11">
    <location>
        <begin position="282"/>
        <end position="409"/>
    </location>
</feature>
<evidence type="ECO:0000259" key="12">
    <source>
        <dbReference type="Pfam" id="PF18402"/>
    </source>
</evidence>
<dbReference type="Pfam" id="PF06427">
    <property type="entry name" value="UDP-g_GGTase"/>
    <property type="match status" value="1"/>
</dbReference>
<dbReference type="OrthoDB" id="27683at2759"/>
<dbReference type="GO" id="GO:0018279">
    <property type="term" value="P:protein N-linked glycosylation via asparagine"/>
    <property type="evidence" value="ECO:0007669"/>
    <property type="project" value="TreeGrafter"/>
</dbReference>
<protein>
    <recommendedName>
        <fullName evidence="17">Glucosyltransferase 24 catalytic domain-containing protein</fullName>
    </recommendedName>
</protein>
<feature type="domain" description="UGGT thioredoxin-like" evidence="10">
    <location>
        <begin position="41"/>
        <end position="233"/>
    </location>
</feature>
<keyword evidence="16" id="KW-1185">Reference proteome</keyword>